<feature type="compositionally biased region" description="Low complexity" evidence="2">
    <location>
        <begin position="132"/>
        <end position="152"/>
    </location>
</feature>
<reference evidence="4" key="1">
    <citation type="submission" date="2021-05" db="EMBL/GenBank/DDBJ databases">
        <authorList>
            <person name="Alioto T."/>
            <person name="Alioto T."/>
            <person name="Gomez Garrido J."/>
        </authorList>
    </citation>
    <scope>NUCLEOTIDE SEQUENCE</scope>
</reference>
<dbReference type="PANTHER" id="PTHR39942:SF1">
    <property type="entry name" value="BCDNA.LD26519-RELATED"/>
    <property type="match status" value="1"/>
</dbReference>
<keyword evidence="1" id="KW-0479">Metal-binding</keyword>
<dbReference type="SUPFAM" id="SSF57716">
    <property type="entry name" value="Glucocorticoid receptor-like (DNA-binding domain)"/>
    <property type="match status" value="1"/>
</dbReference>
<dbReference type="EMBL" id="HBUF01402767">
    <property type="protein sequence ID" value="CAG6737285.1"/>
    <property type="molecule type" value="Transcribed_RNA"/>
</dbReference>
<dbReference type="AlphaFoldDB" id="A0A8D8YXZ7"/>
<feature type="domain" description="ZAD" evidence="3">
    <location>
        <begin position="11"/>
        <end position="86"/>
    </location>
</feature>
<feature type="region of interest" description="Disordered" evidence="2">
    <location>
        <begin position="96"/>
        <end position="165"/>
    </location>
</feature>
<name>A0A8D8YXZ7_9HEMI</name>
<organism evidence="4">
    <name type="scientific">Cacopsylla melanoneura</name>
    <dbReference type="NCBI Taxonomy" id="428564"/>
    <lineage>
        <taxon>Eukaryota</taxon>
        <taxon>Metazoa</taxon>
        <taxon>Ecdysozoa</taxon>
        <taxon>Arthropoda</taxon>
        <taxon>Hexapoda</taxon>
        <taxon>Insecta</taxon>
        <taxon>Pterygota</taxon>
        <taxon>Neoptera</taxon>
        <taxon>Paraneoptera</taxon>
        <taxon>Hemiptera</taxon>
        <taxon>Sternorrhyncha</taxon>
        <taxon>Psylloidea</taxon>
        <taxon>Psyllidae</taxon>
        <taxon>Psyllinae</taxon>
        <taxon>Cacopsylla</taxon>
    </lineage>
</organism>
<feature type="binding site" evidence="1">
    <location>
        <position position="62"/>
    </location>
    <ligand>
        <name>Zn(2+)</name>
        <dbReference type="ChEBI" id="CHEBI:29105"/>
    </ligand>
</feature>
<feature type="binding site" evidence="1">
    <location>
        <position position="13"/>
    </location>
    <ligand>
        <name>Zn(2+)</name>
        <dbReference type="ChEBI" id="CHEBI:29105"/>
    </ligand>
</feature>
<protein>
    <recommendedName>
        <fullName evidence="3">ZAD domain-containing protein</fullName>
    </recommendedName>
</protein>
<keyword evidence="1" id="KW-0863">Zinc-finger</keyword>
<proteinExistence type="predicted"/>
<dbReference type="PROSITE" id="PS51915">
    <property type="entry name" value="ZAD"/>
    <property type="match status" value="1"/>
</dbReference>
<dbReference type="Gene3D" id="3.40.1800.20">
    <property type="match status" value="1"/>
</dbReference>
<evidence type="ECO:0000259" key="3">
    <source>
        <dbReference type="PROSITE" id="PS51915"/>
    </source>
</evidence>
<keyword evidence="1" id="KW-0862">Zinc</keyword>
<dbReference type="Pfam" id="PF07776">
    <property type="entry name" value="zf-AD"/>
    <property type="match status" value="1"/>
</dbReference>
<accession>A0A8D8YXZ7</accession>
<feature type="binding site" evidence="1">
    <location>
        <position position="59"/>
    </location>
    <ligand>
        <name>Zn(2+)</name>
        <dbReference type="ChEBI" id="CHEBI:29105"/>
    </ligand>
</feature>
<dbReference type="GO" id="GO:0005634">
    <property type="term" value="C:nucleus"/>
    <property type="evidence" value="ECO:0007669"/>
    <property type="project" value="InterPro"/>
</dbReference>
<dbReference type="EMBL" id="HBUF01402768">
    <property type="protein sequence ID" value="CAG6737287.1"/>
    <property type="molecule type" value="Transcribed_RNA"/>
</dbReference>
<evidence type="ECO:0000256" key="1">
    <source>
        <dbReference type="PROSITE-ProRule" id="PRU01263"/>
    </source>
</evidence>
<dbReference type="GO" id="GO:0008270">
    <property type="term" value="F:zinc ion binding"/>
    <property type="evidence" value="ECO:0007669"/>
    <property type="project" value="UniProtKB-UniRule"/>
</dbReference>
<feature type="binding site" evidence="1">
    <location>
        <position position="16"/>
    </location>
    <ligand>
        <name>Zn(2+)</name>
        <dbReference type="ChEBI" id="CHEBI:29105"/>
    </ligand>
</feature>
<dbReference type="PANTHER" id="PTHR39942">
    <property type="entry name" value="BCDNA.LD26519-RELATED"/>
    <property type="match status" value="1"/>
</dbReference>
<dbReference type="SMART" id="SM00868">
    <property type="entry name" value="zf-AD"/>
    <property type="match status" value="1"/>
</dbReference>
<sequence length="165" mass="19430">MSGYRRVNFYELCRLCTSSEGLKTHIFREEGRRLQLPTKIQSCLPLQITEEDSLPKTVCNLCLNKIEEFTSFRQSSVNAEAMLETYFTSLRCSDEYRRSEGKVSSVYVKESNSDLDQAVQDELQDQQPPPQRQQHLQQIQQQQPPQQQQQQQRQHRQDQLTPEQH</sequence>
<evidence type="ECO:0000313" key="4">
    <source>
        <dbReference type="EMBL" id="CAG6737285.1"/>
    </source>
</evidence>
<dbReference type="InterPro" id="IPR012934">
    <property type="entry name" value="Znf_AD"/>
</dbReference>
<evidence type="ECO:0000256" key="2">
    <source>
        <dbReference type="SAM" id="MobiDB-lite"/>
    </source>
</evidence>